<reference evidence="12 13" key="1">
    <citation type="journal article" date="2012" name="Mol. Biol. Evol.">
        <title>Genome reduction and co-evolution between the primary and secondary bacterial symbionts of psyllids.</title>
        <authorList>
            <person name="Sloan D.B."/>
            <person name="Moran N.A."/>
        </authorList>
    </citation>
    <scope>NUCLEOTIDE SEQUENCE [LARGE SCALE GENOMIC DNA]</scope>
    <source>
        <strain evidence="12 13">CS</strain>
    </source>
</reference>
<dbReference type="GO" id="GO:0006412">
    <property type="term" value="P:translation"/>
    <property type="evidence" value="ECO:0007669"/>
    <property type="project" value="InterPro"/>
</dbReference>
<dbReference type="OrthoDB" id="9809045at2"/>
<dbReference type="SUPFAM" id="SSF54211">
    <property type="entry name" value="Ribosomal protein S5 domain 2-like"/>
    <property type="match status" value="1"/>
</dbReference>
<evidence type="ECO:0000256" key="10">
    <source>
        <dbReference type="RuleBase" id="RU003823"/>
    </source>
</evidence>
<gene>
    <name evidence="12" type="primary">rpsE</name>
    <name evidence="12" type="ORF">A33Y_0177</name>
</gene>
<dbReference type="Gene3D" id="3.30.160.20">
    <property type="match status" value="1"/>
</dbReference>
<evidence type="ECO:0000256" key="4">
    <source>
        <dbReference type="ARBA" id="ARBA00022884"/>
    </source>
</evidence>
<evidence type="ECO:0000256" key="5">
    <source>
        <dbReference type="ARBA" id="ARBA00022980"/>
    </source>
</evidence>
<dbReference type="Proteomes" id="UP000003931">
    <property type="component" value="Chromosome"/>
</dbReference>
<dbReference type="InterPro" id="IPR005324">
    <property type="entry name" value="Ribosomal_uS5_C"/>
</dbReference>
<evidence type="ECO:0000313" key="13">
    <source>
        <dbReference type="Proteomes" id="UP000003931"/>
    </source>
</evidence>
<accession>J7GTF4</accession>
<dbReference type="PANTHER" id="PTHR48432">
    <property type="entry name" value="S5 DRBM DOMAIN-CONTAINING PROTEIN"/>
    <property type="match status" value="1"/>
</dbReference>
<dbReference type="RefSeq" id="WP_014887115.1">
    <property type="nucleotide sequence ID" value="NC_018415.1"/>
</dbReference>
<keyword evidence="3" id="KW-0699">rRNA-binding</keyword>
<dbReference type="Pfam" id="PF00333">
    <property type="entry name" value="Ribosomal_S5"/>
    <property type="match status" value="1"/>
</dbReference>
<dbReference type="KEGG" id="crc:A33Y_0177"/>
<dbReference type="GO" id="GO:0019843">
    <property type="term" value="F:rRNA binding"/>
    <property type="evidence" value="ECO:0007669"/>
    <property type="project" value="UniProtKB-KW"/>
</dbReference>
<protein>
    <recommendedName>
        <fullName evidence="7">Small ribosomal subunit protein uS5</fullName>
    </recommendedName>
    <alternativeName>
        <fullName evidence="8">30S ribosomal protein S5</fullName>
    </alternativeName>
</protein>
<sequence>MENRLIKLHRVTKVVKGGRIFSYTATSISGNKKGIIGFGRGKSKEILESIKKSYLKSNNNIINIKILNNIIPFILRAKHNSTKIILIPTNKNIGIVSNKYVKQVLLITGITGIFSKIHGSTNPINVVICTIKALSLIKNNV</sequence>
<dbReference type="GO" id="GO:0003735">
    <property type="term" value="F:structural constituent of ribosome"/>
    <property type="evidence" value="ECO:0007669"/>
    <property type="project" value="UniProtKB-UniRule"/>
</dbReference>
<comment type="function">
    <text evidence="1">Located at the back of the 30S subunit body where it stabilizes the conformation of the head with respect to the body.</text>
</comment>
<dbReference type="GO" id="GO:1990904">
    <property type="term" value="C:ribonucleoprotein complex"/>
    <property type="evidence" value="ECO:0007669"/>
    <property type="project" value="UniProtKB-UniRule"/>
</dbReference>
<evidence type="ECO:0000256" key="6">
    <source>
        <dbReference type="ARBA" id="ARBA00023274"/>
    </source>
</evidence>
<evidence type="ECO:0000256" key="9">
    <source>
        <dbReference type="PROSITE-ProRule" id="PRU00268"/>
    </source>
</evidence>
<dbReference type="EMBL" id="CP003542">
    <property type="protein sequence ID" value="AFP83814.1"/>
    <property type="molecule type" value="Genomic_DNA"/>
</dbReference>
<dbReference type="Pfam" id="PF03719">
    <property type="entry name" value="Ribosomal_S5_C"/>
    <property type="match status" value="1"/>
</dbReference>
<dbReference type="PATRIC" id="fig|1202537.3.peg.149"/>
<dbReference type="HOGENOM" id="CLU_065898_2_2_6"/>
<dbReference type="AlphaFoldDB" id="J7GTF4"/>
<dbReference type="Gene3D" id="3.30.230.10">
    <property type="match status" value="1"/>
</dbReference>
<comment type="similarity">
    <text evidence="2 10">Belongs to the universal ribosomal protein uS5 family.</text>
</comment>
<dbReference type="InterPro" id="IPR014721">
    <property type="entry name" value="Ribsml_uS5_D2-typ_fold_subgr"/>
</dbReference>
<evidence type="ECO:0000259" key="11">
    <source>
        <dbReference type="PROSITE" id="PS50881"/>
    </source>
</evidence>
<feature type="domain" description="S5 DRBM" evidence="11">
    <location>
        <begin position="1"/>
        <end position="64"/>
    </location>
</feature>
<organism evidence="12 13">
    <name type="scientific">Candidatus Carsonella ruddii CS isolate Thao2000</name>
    <dbReference type="NCBI Taxonomy" id="1202537"/>
    <lineage>
        <taxon>Bacteria</taxon>
        <taxon>Pseudomonadati</taxon>
        <taxon>Pseudomonadota</taxon>
        <taxon>Gammaproteobacteria</taxon>
        <taxon>Oceanospirillales</taxon>
        <taxon>Halomonadaceae</taxon>
        <taxon>Zymobacter group</taxon>
        <taxon>Candidatus Carsonella</taxon>
    </lineage>
</organism>
<keyword evidence="5 9" id="KW-0689">Ribosomal protein</keyword>
<evidence type="ECO:0000256" key="2">
    <source>
        <dbReference type="ARBA" id="ARBA00008945"/>
    </source>
</evidence>
<dbReference type="InterPro" id="IPR013810">
    <property type="entry name" value="Ribosomal_uS5_N"/>
</dbReference>
<evidence type="ECO:0000313" key="12">
    <source>
        <dbReference type="EMBL" id="AFP83814.1"/>
    </source>
</evidence>
<dbReference type="STRING" id="1202537.A33Y_0177"/>
<dbReference type="InterPro" id="IPR020568">
    <property type="entry name" value="Ribosomal_Su5_D2-typ_SF"/>
</dbReference>
<name>J7GTF4_CARRU</name>
<keyword evidence="4" id="KW-0694">RNA-binding</keyword>
<keyword evidence="6 9" id="KW-0687">Ribonucleoprotein</keyword>
<evidence type="ECO:0000256" key="1">
    <source>
        <dbReference type="ARBA" id="ARBA00003093"/>
    </source>
</evidence>
<evidence type="ECO:0000256" key="8">
    <source>
        <dbReference type="ARBA" id="ARBA00035519"/>
    </source>
</evidence>
<dbReference type="GO" id="GO:0005840">
    <property type="term" value="C:ribosome"/>
    <property type="evidence" value="ECO:0007669"/>
    <property type="project" value="UniProtKB-KW"/>
</dbReference>
<evidence type="ECO:0000256" key="7">
    <source>
        <dbReference type="ARBA" id="ARBA00035255"/>
    </source>
</evidence>
<evidence type="ECO:0000256" key="3">
    <source>
        <dbReference type="ARBA" id="ARBA00022730"/>
    </source>
</evidence>
<dbReference type="PANTHER" id="PTHR48432:SF1">
    <property type="entry name" value="S5 DRBM DOMAIN-CONTAINING PROTEIN"/>
    <property type="match status" value="1"/>
</dbReference>
<dbReference type="PROSITE" id="PS50881">
    <property type="entry name" value="S5_DSRBD"/>
    <property type="match status" value="1"/>
</dbReference>
<dbReference type="SUPFAM" id="SSF54768">
    <property type="entry name" value="dsRNA-binding domain-like"/>
    <property type="match status" value="1"/>
</dbReference>
<proteinExistence type="inferred from homology"/>
<dbReference type="InterPro" id="IPR000851">
    <property type="entry name" value="Ribosomal_uS5"/>
</dbReference>